<evidence type="ECO:0000313" key="4">
    <source>
        <dbReference type="Proteomes" id="UP000054270"/>
    </source>
</evidence>
<keyword evidence="1" id="KW-0175">Coiled coil</keyword>
<reference evidence="4" key="1">
    <citation type="submission" date="2014-04" db="EMBL/GenBank/DDBJ databases">
        <title>Evolutionary Origins and Diversification of the Mycorrhizal Mutualists.</title>
        <authorList>
            <consortium name="DOE Joint Genome Institute"/>
            <consortium name="Mycorrhizal Genomics Consortium"/>
            <person name="Kohler A."/>
            <person name="Kuo A."/>
            <person name="Nagy L.G."/>
            <person name="Floudas D."/>
            <person name="Copeland A."/>
            <person name="Barry K.W."/>
            <person name="Cichocki N."/>
            <person name="Veneault-Fourrey C."/>
            <person name="LaButti K."/>
            <person name="Lindquist E.A."/>
            <person name="Lipzen A."/>
            <person name="Lundell T."/>
            <person name="Morin E."/>
            <person name="Murat C."/>
            <person name="Riley R."/>
            <person name="Ohm R."/>
            <person name="Sun H."/>
            <person name="Tunlid A."/>
            <person name="Henrissat B."/>
            <person name="Grigoriev I.V."/>
            <person name="Hibbett D.S."/>
            <person name="Martin F."/>
        </authorList>
    </citation>
    <scope>NUCLEOTIDE SEQUENCE [LARGE SCALE GENOMIC DNA]</scope>
    <source>
        <strain evidence="4">FD-334 SS-4</strain>
    </source>
</reference>
<dbReference type="OrthoDB" id="2945238at2759"/>
<evidence type="ECO:0000256" key="2">
    <source>
        <dbReference type="SAM" id="MobiDB-lite"/>
    </source>
</evidence>
<feature type="compositionally biased region" description="Low complexity" evidence="2">
    <location>
        <begin position="38"/>
        <end position="55"/>
    </location>
</feature>
<dbReference type="OMA" id="IYPATMT"/>
<sequence>MPALRHSTSSSPRKPPPHSSDTEPFETPVRRRYKSSDAGGSTPSVASSSSSTAGTPRKRQRKDASRQAKKEVDLEQLLRDVVGQPDSNSAVLALKTIPRDERATRALVAQVIHSAKGAVVRRCARRKDRRLLETELYYEWLHELEYVVCAFEIALEAKQPGTRRRVTGLGRASYTALVHLVDEFIDEVNAHHDRPHADAGADVGTAAAALLYPATLTLVEEARDPSTDARSDAARVKAEGALERLDSVLASAVRRYKAECGRANPTLAARVGGQAHALARGCCLLCEQTGYGAAEDDMGDVLLEHAREAMELWKGEYEESEDQLDESDAES</sequence>
<feature type="compositionally biased region" description="Low complexity" evidence="2">
    <location>
        <begin position="1"/>
        <end position="12"/>
    </location>
</feature>
<dbReference type="AlphaFoldDB" id="A0A0D2MDV8"/>
<evidence type="ECO:0000256" key="1">
    <source>
        <dbReference type="SAM" id="Coils"/>
    </source>
</evidence>
<evidence type="ECO:0000313" key="3">
    <source>
        <dbReference type="EMBL" id="KJA21703.1"/>
    </source>
</evidence>
<proteinExistence type="predicted"/>
<organism evidence="3 4">
    <name type="scientific">Hypholoma sublateritium (strain FD-334 SS-4)</name>
    <dbReference type="NCBI Taxonomy" id="945553"/>
    <lineage>
        <taxon>Eukaryota</taxon>
        <taxon>Fungi</taxon>
        <taxon>Dikarya</taxon>
        <taxon>Basidiomycota</taxon>
        <taxon>Agaricomycotina</taxon>
        <taxon>Agaricomycetes</taxon>
        <taxon>Agaricomycetidae</taxon>
        <taxon>Agaricales</taxon>
        <taxon>Agaricineae</taxon>
        <taxon>Strophariaceae</taxon>
        <taxon>Hypholoma</taxon>
    </lineage>
</organism>
<protein>
    <submittedName>
        <fullName evidence="3">Uncharacterized protein</fullName>
    </submittedName>
</protein>
<keyword evidence="4" id="KW-1185">Reference proteome</keyword>
<name>A0A0D2MDV8_HYPSF</name>
<feature type="coiled-coil region" evidence="1">
    <location>
        <begin position="303"/>
        <end position="330"/>
    </location>
</feature>
<dbReference type="Proteomes" id="UP000054270">
    <property type="component" value="Unassembled WGS sequence"/>
</dbReference>
<accession>A0A0D2MDV8</accession>
<gene>
    <name evidence="3" type="ORF">HYPSUDRAFT_77735</name>
</gene>
<feature type="region of interest" description="Disordered" evidence="2">
    <location>
        <begin position="1"/>
        <end position="71"/>
    </location>
</feature>
<dbReference type="EMBL" id="KN817556">
    <property type="protein sequence ID" value="KJA21703.1"/>
    <property type="molecule type" value="Genomic_DNA"/>
</dbReference>
<feature type="compositionally biased region" description="Basic and acidic residues" evidence="2">
    <location>
        <begin position="62"/>
        <end position="71"/>
    </location>
</feature>